<dbReference type="SMART" id="SM00421">
    <property type="entry name" value="HTH_LUXR"/>
    <property type="match status" value="1"/>
</dbReference>
<keyword evidence="2" id="KW-0238">DNA-binding</keyword>
<evidence type="ECO:0000256" key="2">
    <source>
        <dbReference type="ARBA" id="ARBA00023125"/>
    </source>
</evidence>
<proteinExistence type="predicted"/>
<dbReference type="AlphaFoldDB" id="A0A7C4Q4V9"/>
<evidence type="ECO:0000256" key="3">
    <source>
        <dbReference type="ARBA" id="ARBA00023163"/>
    </source>
</evidence>
<dbReference type="PRINTS" id="PR00038">
    <property type="entry name" value="HTHLUXR"/>
</dbReference>
<dbReference type="PANTHER" id="PTHR44688:SF16">
    <property type="entry name" value="DNA-BINDING TRANSCRIPTIONAL ACTIVATOR DEVR_DOSR"/>
    <property type="match status" value="1"/>
</dbReference>
<feature type="domain" description="HTH luxR-type" evidence="4">
    <location>
        <begin position="1"/>
        <end position="64"/>
    </location>
</feature>
<sequence>MKMELTHRERQIMELLCEGKTHHQIALDLKISPKTVESYLTRLYRKLGVHNRSSAVAVYCVEMNRKEF</sequence>
<dbReference type="EMBL" id="DSXR01000075">
    <property type="protein sequence ID" value="HGS87432.1"/>
    <property type="molecule type" value="Genomic_DNA"/>
</dbReference>
<dbReference type="PANTHER" id="PTHR44688">
    <property type="entry name" value="DNA-BINDING TRANSCRIPTIONAL ACTIVATOR DEVR_DOSR"/>
    <property type="match status" value="1"/>
</dbReference>
<dbReference type="Gene3D" id="1.10.10.10">
    <property type="entry name" value="Winged helix-like DNA-binding domain superfamily/Winged helix DNA-binding domain"/>
    <property type="match status" value="1"/>
</dbReference>
<dbReference type="SUPFAM" id="SSF46894">
    <property type="entry name" value="C-terminal effector domain of the bipartite response regulators"/>
    <property type="match status" value="1"/>
</dbReference>
<dbReference type="InterPro" id="IPR016032">
    <property type="entry name" value="Sig_transdc_resp-reg_C-effctor"/>
</dbReference>
<name>A0A7C4Q4V9_9CHLR</name>
<keyword evidence="1" id="KW-0805">Transcription regulation</keyword>
<gene>
    <name evidence="5" type="ORF">ENT17_07415</name>
</gene>
<dbReference type="InterPro" id="IPR036388">
    <property type="entry name" value="WH-like_DNA-bd_sf"/>
</dbReference>
<comment type="caution">
    <text evidence="5">The sequence shown here is derived from an EMBL/GenBank/DDBJ whole genome shotgun (WGS) entry which is preliminary data.</text>
</comment>
<evidence type="ECO:0000313" key="5">
    <source>
        <dbReference type="EMBL" id="HGS87432.1"/>
    </source>
</evidence>
<organism evidence="5">
    <name type="scientific">Bellilinea caldifistulae</name>
    <dbReference type="NCBI Taxonomy" id="360411"/>
    <lineage>
        <taxon>Bacteria</taxon>
        <taxon>Bacillati</taxon>
        <taxon>Chloroflexota</taxon>
        <taxon>Anaerolineae</taxon>
        <taxon>Anaerolineales</taxon>
        <taxon>Anaerolineaceae</taxon>
        <taxon>Bellilinea</taxon>
    </lineage>
</organism>
<protein>
    <submittedName>
        <fullName evidence="5">LuxR family transcriptional regulator</fullName>
    </submittedName>
</protein>
<accession>A0A7C4Q4V9</accession>
<dbReference type="CDD" id="cd06170">
    <property type="entry name" value="LuxR_C_like"/>
    <property type="match status" value="1"/>
</dbReference>
<dbReference type="GO" id="GO:0003677">
    <property type="term" value="F:DNA binding"/>
    <property type="evidence" value="ECO:0007669"/>
    <property type="project" value="UniProtKB-KW"/>
</dbReference>
<dbReference type="GO" id="GO:0006355">
    <property type="term" value="P:regulation of DNA-templated transcription"/>
    <property type="evidence" value="ECO:0007669"/>
    <property type="project" value="InterPro"/>
</dbReference>
<dbReference type="PROSITE" id="PS50043">
    <property type="entry name" value="HTH_LUXR_2"/>
    <property type="match status" value="1"/>
</dbReference>
<evidence type="ECO:0000259" key="4">
    <source>
        <dbReference type="PROSITE" id="PS50043"/>
    </source>
</evidence>
<dbReference type="Pfam" id="PF00196">
    <property type="entry name" value="GerE"/>
    <property type="match status" value="1"/>
</dbReference>
<reference evidence="5" key="1">
    <citation type="journal article" date="2020" name="mSystems">
        <title>Genome- and Community-Level Interaction Insights into Carbon Utilization and Element Cycling Functions of Hydrothermarchaeota in Hydrothermal Sediment.</title>
        <authorList>
            <person name="Zhou Z."/>
            <person name="Liu Y."/>
            <person name="Xu W."/>
            <person name="Pan J."/>
            <person name="Luo Z.H."/>
            <person name="Li M."/>
        </authorList>
    </citation>
    <scope>NUCLEOTIDE SEQUENCE [LARGE SCALE GENOMIC DNA]</scope>
    <source>
        <strain evidence="5">SpSt-556</strain>
    </source>
</reference>
<keyword evidence="3" id="KW-0804">Transcription</keyword>
<dbReference type="InterPro" id="IPR000792">
    <property type="entry name" value="Tscrpt_reg_LuxR_C"/>
</dbReference>
<evidence type="ECO:0000256" key="1">
    <source>
        <dbReference type="ARBA" id="ARBA00023015"/>
    </source>
</evidence>